<dbReference type="InterPro" id="IPR006016">
    <property type="entry name" value="UspA"/>
</dbReference>
<dbReference type="OrthoDB" id="9792500at2"/>
<evidence type="ECO:0000313" key="4">
    <source>
        <dbReference type="Proteomes" id="UP000029558"/>
    </source>
</evidence>
<dbReference type="PANTHER" id="PTHR46268">
    <property type="entry name" value="STRESS RESPONSE PROTEIN NHAX"/>
    <property type="match status" value="1"/>
</dbReference>
<keyword evidence="2" id="KW-0963">Cytoplasm</keyword>
<dbReference type="GO" id="GO:0005737">
    <property type="term" value="C:cytoplasm"/>
    <property type="evidence" value="ECO:0007669"/>
    <property type="project" value="UniProtKB-SubCell"/>
</dbReference>
<dbReference type="Pfam" id="PF00582">
    <property type="entry name" value="Usp"/>
    <property type="match status" value="1"/>
</dbReference>
<organism evidence="3 4">
    <name type="scientific">Piscirickettsia salmonis</name>
    <dbReference type="NCBI Taxonomy" id="1238"/>
    <lineage>
        <taxon>Bacteria</taxon>
        <taxon>Pseudomonadati</taxon>
        <taxon>Pseudomonadota</taxon>
        <taxon>Gammaproteobacteria</taxon>
        <taxon>Thiotrichales</taxon>
        <taxon>Piscirickettsiaceae</taxon>
        <taxon>Piscirickettsia</taxon>
    </lineage>
</organism>
<dbReference type="AlphaFoldDB" id="A0A1L6TBD7"/>
<dbReference type="InterPro" id="IPR006015">
    <property type="entry name" value="Universal_stress_UspA"/>
</dbReference>
<proteinExistence type="inferred from homology"/>
<dbReference type="Proteomes" id="UP000029558">
    <property type="component" value="Chromosome"/>
</dbReference>
<dbReference type="PANTHER" id="PTHR46268:SF6">
    <property type="entry name" value="UNIVERSAL STRESS PROTEIN UP12"/>
    <property type="match status" value="1"/>
</dbReference>
<evidence type="ECO:0000256" key="2">
    <source>
        <dbReference type="PIRNR" id="PIRNR006276"/>
    </source>
</evidence>
<protein>
    <recommendedName>
        <fullName evidence="2">Universal stress protein</fullName>
    </recommendedName>
</protein>
<sequence>MATKYQHVMFATDLNNKNSNIGIKAAQEAQDLANLFNAKFSLLHVVQPIASAYGYIGDYGLEKQLVQEAQIQMEKISKELNVNEENTYIIEGQPKEDIINFSKEVNVDLLVLQGHRHHFLGILGSTANTVINKAECDVIVLATGKK</sequence>
<dbReference type="Gene3D" id="3.40.50.620">
    <property type="entry name" value="HUPs"/>
    <property type="match status" value="1"/>
</dbReference>
<comment type="similarity">
    <text evidence="1 2">Belongs to the universal stress protein A family.</text>
</comment>
<accession>A0A1L6TBD7</accession>
<name>A0A1L6TBD7_PISSA</name>
<dbReference type="InterPro" id="IPR014729">
    <property type="entry name" value="Rossmann-like_a/b/a_fold"/>
</dbReference>
<evidence type="ECO:0000313" key="3">
    <source>
        <dbReference type="EMBL" id="ALB22641.1"/>
    </source>
</evidence>
<dbReference type="RefSeq" id="WP_036816928.1">
    <property type="nucleotide sequence ID" value="NZ_CP012508.1"/>
</dbReference>
<reference evidence="3 4" key="1">
    <citation type="journal article" date="2014" name="Genome Announc.">
        <title>Comparative Genome Analysis of Two Isolates of the Fish Pathogen Piscirickettsia salmonis from Different Hosts Reveals Major Differences in Virulence-Associated Secretion Systems.</title>
        <authorList>
            <person name="Bohle H."/>
            <person name="Henriquez P."/>
            <person name="Grothusen H."/>
            <person name="Navas E."/>
            <person name="Sandoval A."/>
            <person name="Bustamante F."/>
            <person name="Bustos P."/>
            <person name="Mancilla M."/>
        </authorList>
    </citation>
    <scope>NUCLEOTIDE SEQUENCE [LARGE SCALE GENOMIC DNA]</scope>
    <source>
        <strain evidence="4">B1-32597</strain>
    </source>
</reference>
<gene>
    <name evidence="3" type="primary">uspA</name>
    <name evidence="3" type="ORF">KU39_1459</name>
</gene>
<evidence type="ECO:0000256" key="1">
    <source>
        <dbReference type="ARBA" id="ARBA00008791"/>
    </source>
</evidence>
<dbReference type="PIRSF" id="PIRSF006276">
    <property type="entry name" value="UspA"/>
    <property type="match status" value="1"/>
</dbReference>
<comment type="subcellular location">
    <subcellularLocation>
        <location evidence="2">Cytoplasm</location>
    </subcellularLocation>
</comment>
<dbReference type="EMBL" id="CP012508">
    <property type="protein sequence ID" value="ALB22641.1"/>
    <property type="molecule type" value="Genomic_DNA"/>
</dbReference>
<dbReference type="SUPFAM" id="SSF52402">
    <property type="entry name" value="Adenine nucleotide alpha hydrolases-like"/>
    <property type="match status" value="1"/>
</dbReference>